<name>A0AAJ1JE68_PROST</name>
<reference evidence="1 2" key="1">
    <citation type="submission" date="2023-03" db="EMBL/GenBank/DDBJ databases">
        <title>WGS of NDM-producing Providencia thailandensis from Ukrainian patients.</title>
        <authorList>
            <person name="Zabicka D."/>
            <person name="Izdebski R."/>
            <person name="Urbanowicz P."/>
            <person name="Biedrzycka M."/>
            <person name="Guzek A."/>
            <person name="Gniadkowski M."/>
        </authorList>
    </citation>
    <scope>NUCLEOTIDE SEQUENCE [LARGE SCALE GENOMIC DNA]</scope>
    <source>
        <strain evidence="1 2">8015-22</strain>
    </source>
</reference>
<gene>
    <name evidence="1" type="ORF">PZS58_07680</name>
</gene>
<dbReference type="EMBL" id="JAREJI010000003">
    <property type="protein sequence ID" value="MDE8769411.1"/>
    <property type="molecule type" value="Genomic_DNA"/>
</dbReference>
<proteinExistence type="predicted"/>
<accession>A0AAJ1JE68</accession>
<evidence type="ECO:0000313" key="2">
    <source>
        <dbReference type="Proteomes" id="UP001163056"/>
    </source>
</evidence>
<dbReference type="AlphaFoldDB" id="A0AAJ1JE68"/>
<evidence type="ECO:0000313" key="1">
    <source>
        <dbReference type="EMBL" id="MDE8769411.1"/>
    </source>
</evidence>
<sequence length="121" mass="13813">MAEIFAQDSRALAYTIHRHEKLAEDVSQVKGKVADVESRLELLESGPSTVTEDMQSLNDRLAFLYMRMEEKHFTGTLAWCENISVQKNRKVIRKDCRENSLFTIPTIDEAIAIMTKSGNLH</sequence>
<protein>
    <submittedName>
        <fullName evidence="1">Uncharacterized protein</fullName>
    </submittedName>
</protein>
<dbReference type="RefSeq" id="WP_224164149.1">
    <property type="nucleotide sequence ID" value="NZ_CP181870.1"/>
</dbReference>
<organism evidence="1 2">
    <name type="scientific">Providencia stuartii</name>
    <dbReference type="NCBI Taxonomy" id="588"/>
    <lineage>
        <taxon>Bacteria</taxon>
        <taxon>Pseudomonadati</taxon>
        <taxon>Pseudomonadota</taxon>
        <taxon>Gammaproteobacteria</taxon>
        <taxon>Enterobacterales</taxon>
        <taxon>Morganellaceae</taxon>
        <taxon>Providencia</taxon>
    </lineage>
</organism>
<dbReference type="Proteomes" id="UP001163056">
    <property type="component" value="Unassembled WGS sequence"/>
</dbReference>
<comment type="caution">
    <text evidence="1">The sequence shown here is derived from an EMBL/GenBank/DDBJ whole genome shotgun (WGS) entry which is preliminary data.</text>
</comment>